<keyword evidence="5" id="KW-1185">Reference proteome</keyword>
<gene>
    <name evidence="4" type="ORF">HMN09_00162300</name>
</gene>
<dbReference type="InterPro" id="IPR000639">
    <property type="entry name" value="Epox_hydrolase-like"/>
</dbReference>
<dbReference type="Pfam" id="PF12697">
    <property type="entry name" value="Abhydrolase_6"/>
    <property type="match status" value="1"/>
</dbReference>
<evidence type="ECO:0000256" key="2">
    <source>
        <dbReference type="ARBA" id="ARBA00038334"/>
    </source>
</evidence>
<proteinExistence type="inferred from homology"/>
<dbReference type="OrthoDB" id="408373at2759"/>
<dbReference type="InterPro" id="IPR000073">
    <property type="entry name" value="AB_hydrolase_1"/>
</dbReference>
<protein>
    <submittedName>
        <fullName evidence="4">Esterase/Lipase</fullName>
    </submittedName>
</protein>
<organism evidence="4 5">
    <name type="scientific">Mycena chlorophos</name>
    <name type="common">Agaric fungus</name>
    <name type="synonym">Agaricus chlorophos</name>
    <dbReference type="NCBI Taxonomy" id="658473"/>
    <lineage>
        <taxon>Eukaryota</taxon>
        <taxon>Fungi</taxon>
        <taxon>Dikarya</taxon>
        <taxon>Basidiomycota</taxon>
        <taxon>Agaricomycotina</taxon>
        <taxon>Agaricomycetes</taxon>
        <taxon>Agaricomycetidae</taxon>
        <taxon>Agaricales</taxon>
        <taxon>Marasmiineae</taxon>
        <taxon>Mycenaceae</taxon>
        <taxon>Mycena</taxon>
    </lineage>
</organism>
<dbReference type="GO" id="GO:0016787">
    <property type="term" value="F:hydrolase activity"/>
    <property type="evidence" value="ECO:0007669"/>
    <property type="project" value="UniProtKB-KW"/>
</dbReference>
<feature type="domain" description="AB hydrolase-1" evidence="3">
    <location>
        <begin position="34"/>
        <end position="275"/>
    </location>
</feature>
<dbReference type="PANTHER" id="PTHR43329">
    <property type="entry name" value="EPOXIDE HYDROLASE"/>
    <property type="match status" value="1"/>
</dbReference>
<comment type="similarity">
    <text evidence="2">Belongs to the AB hydrolase superfamily. Epoxide hydrolase family.</text>
</comment>
<name>A0A8H6WN17_MYCCL</name>
<evidence type="ECO:0000259" key="3">
    <source>
        <dbReference type="Pfam" id="PF12697"/>
    </source>
</evidence>
<dbReference type="InterPro" id="IPR029058">
    <property type="entry name" value="AB_hydrolase_fold"/>
</dbReference>
<dbReference type="Gene3D" id="3.40.50.1820">
    <property type="entry name" value="alpha/beta hydrolase"/>
    <property type="match status" value="1"/>
</dbReference>
<sequence length="290" mass="31853">MDFTRFKQTRTQRGFLYSYYFSAPAPSSKPLPTILFLHGFPTPAYLWHAQISAFEARGFGIVAPDMLGYGGTDKPSEVGAYVGSGLARDVVDILDGEGVGRVVAVGHDWGARVVSRLINYHPSRLLGTALLAVPYFPPRRTANSAARDAMIKKLLGYDAFAYQRFFGESDACGLMERNDKEYYRKTLLEGGLEAPLAWYKAATSEASLEDDAKISESAALITNPHLFIGFSKDPVCRPEFGASSHAPYVRPPSNLTNKVVEGDHWALLSHAEEVNGILLEWVEGVIAKCE</sequence>
<comment type="caution">
    <text evidence="4">The sequence shown here is derived from an EMBL/GenBank/DDBJ whole genome shotgun (WGS) entry which is preliminary data.</text>
</comment>
<accession>A0A8H6WN17</accession>
<dbReference type="SUPFAM" id="SSF53474">
    <property type="entry name" value="alpha/beta-Hydrolases"/>
    <property type="match status" value="1"/>
</dbReference>
<dbReference type="AlphaFoldDB" id="A0A8H6WN17"/>
<dbReference type="PRINTS" id="PR00412">
    <property type="entry name" value="EPOXHYDRLASE"/>
</dbReference>
<evidence type="ECO:0000313" key="5">
    <source>
        <dbReference type="Proteomes" id="UP000613580"/>
    </source>
</evidence>
<dbReference type="Proteomes" id="UP000613580">
    <property type="component" value="Unassembled WGS sequence"/>
</dbReference>
<evidence type="ECO:0000256" key="1">
    <source>
        <dbReference type="ARBA" id="ARBA00022801"/>
    </source>
</evidence>
<dbReference type="EMBL" id="JACAZE010000002">
    <property type="protein sequence ID" value="KAF7320763.1"/>
    <property type="molecule type" value="Genomic_DNA"/>
</dbReference>
<keyword evidence="1" id="KW-0378">Hydrolase</keyword>
<evidence type="ECO:0000313" key="4">
    <source>
        <dbReference type="EMBL" id="KAF7320763.1"/>
    </source>
</evidence>
<reference evidence="4" key="1">
    <citation type="submission" date="2020-05" db="EMBL/GenBank/DDBJ databases">
        <title>Mycena genomes resolve the evolution of fungal bioluminescence.</title>
        <authorList>
            <person name="Tsai I.J."/>
        </authorList>
    </citation>
    <scope>NUCLEOTIDE SEQUENCE</scope>
    <source>
        <strain evidence="4">110903Hualien_Pintung</strain>
    </source>
</reference>